<gene>
    <name evidence="2" type="ORF">LX64_05170</name>
</gene>
<dbReference type="RefSeq" id="WP_148707476.1">
    <property type="nucleotide sequence ID" value="NZ_QLLL01000017.1"/>
</dbReference>
<evidence type="ECO:0000256" key="1">
    <source>
        <dbReference type="SAM" id="SignalP"/>
    </source>
</evidence>
<evidence type="ECO:0000313" key="3">
    <source>
        <dbReference type="Proteomes" id="UP000249547"/>
    </source>
</evidence>
<feature type="signal peptide" evidence="1">
    <location>
        <begin position="1"/>
        <end position="20"/>
    </location>
</feature>
<evidence type="ECO:0000313" key="2">
    <source>
        <dbReference type="EMBL" id="RAI97025.1"/>
    </source>
</evidence>
<accession>A0A327PXJ3</accession>
<feature type="chain" id="PRO_5016265247" evidence="1">
    <location>
        <begin position="21"/>
        <end position="174"/>
    </location>
</feature>
<reference evidence="2 3" key="1">
    <citation type="submission" date="2018-06" db="EMBL/GenBank/DDBJ databases">
        <title>Genomic Encyclopedia of Archaeal and Bacterial Type Strains, Phase II (KMG-II): from individual species to whole genera.</title>
        <authorList>
            <person name="Goeker M."/>
        </authorList>
    </citation>
    <scope>NUCLEOTIDE SEQUENCE [LARGE SCALE GENOMIC DNA]</scope>
    <source>
        <strain evidence="2 3">DSM 23857</strain>
    </source>
</reference>
<keyword evidence="3" id="KW-1185">Reference proteome</keyword>
<proteinExistence type="predicted"/>
<organism evidence="2 3">
    <name type="scientific">Chitinophaga skermanii</name>
    <dbReference type="NCBI Taxonomy" id="331697"/>
    <lineage>
        <taxon>Bacteria</taxon>
        <taxon>Pseudomonadati</taxon>
        <taxon>Bacteroidota</taxon>
        <taxon>Chitinophagia</taxon>
        <taxon>Chitinophagales</taxon>
        <taxon>Chitinophagaceae</taxon>
        <taxon>Chitinophaga</taxon>
    </lineage>
</organism>
<keyword evidence="1" id="KW-0732">Signal</keyword>
<dbReference type="AlphaFoldDB" id="A0A327PXJ3"/>
<comment type="caution">
    <text evidence="2">The sequence shown here is derived from an EMBL/GenBank/DDBJ whole genome shotgun (WGS) entry which is preliminary data.</text>
</comment>
<dbReference type="EMBL" id="QLLL01000017">
    <property type="protein sequence ID" value="RAI97025.1"/>
    <property type="molecule type" value="Genomic_DNA"/>
</dbReference>
<dbReference type="OrthoDB" id="1163933at2"/>
<name>A0A327PXJ3_9BACT</name>
<protein>
    <submittedName>
        <fullName evidence="2">Conjugative transposon protein TraO</fullName>
    </submittedName>
</protein>
<sequence>MKQLTVAIIIFLLSMNFSLAQVHQQGTAALDLSISKTGVGVIAGAGYLKNFNDNAYIYARGLVELGRMYNFKYTHIGLDLSAYYSPFVVSDFFQLNLGVGITTGYENIRGVSKTKNSSVGLMLGAKGGANIEAFLSDQVGFFVFANQAYMFKKSLGSAYYEVGVGLRIFLNNYY</sequence>
<dbReference type="Proteomes" id="UP000249547">
    <property type="component" value="Unassembled WGS sequence"/>
</dbReference>